<keyword evidence="4" id="KW-1185">Reference proteome</keyword>
<dbReference type="HOGENOM" id="CLU_674372_0_0_1"/>
<reference evidence="3 4" key="1">
    <citation type="journal article" date="2013" name="PLoS Genet.">
        <title>Comparative genome structure, secondary metabolite, and effector coding capacity across Cochliobolus pathogens.</title>
        <authorList>
            <person name="Condon B.J."/>
            <person name="Leng Y."/>
            <person name="Wu D."/>
            <person name="Bushley K.E."/>
            <person name="Ohm R.A."/>
            <person name="Otillar R."/>
            <person name="Martin J."/>
            <person name="Schackwitz W."/>
            <person name="Grimwood J."/>
            <person name="MohdZainudin N."/>
            <person name="Xue C."/>
            <person name="Wang R."/>
            <person name="Manning V.A."/>
            <person name="Dhillon B."/>
            <person name="Tu Z.J."/>
            <person name="Steffenson B.J."/>
            <person name="Salamov A."/>
            <person name="Sun H."/>
            <person name="Lowry S."/>
            <person name="LaButti K."/>
            <person name="Han J."/>
            <person name="Copeland A."/>
            <person name="Lindquist E."/>
            <person name="Barry K."/>
            <person name="Schmutz J."/>
            <person name="Baker S.E."/>
            <person name="Ciuffetti L.M."/>
            <person name="Grigoriev I.V."/>
            <person name="Zhong S."/>
            <person name="Turgeon B.G."/>
        </authorList>
    </citation>
    <scope>NUCLEOTIDE SEQUENCE [LARGE SCALE GENOMIC DNA]</scope>
    <source>
        <strain evidence="3 4">26-R-13</strain>
    </source>
</reference>
<evidence type="ECO:0000313" key="3">
    <source>
        <dbReference type="EMBL" id="EUC33241.1"/>
    </source>
</evidence>
<dbReference type="InterPro" id="IPR013087">
    <property type="entry name" value="Znf_C2H2_type"/>
</dbReference>
<evidence type="ECO:0000313" key="4">
    <source>
        <dbReference type="Proteomes" id="UP000053841"/>
    </source>
</evidence>
<accession>W6YPA6</accession>
<organism evidence="3 4">
    <name type="scientific">Cochliobolus carbonum (strain 26-R-13)</name>
    <name type="common">Maize leaf spot fungus</name>
    <name type="synonym">Bipolaris zeicola</name>
    <dbReference type="NCBI Taxonomy" id="930089"/>
    <lineage>
        <taxon>Eukaryota</taxon>
        <taxon>Fungi</taxon>
        <taxon>Dikarya</taxon>
        <taxon>Ascomycota</taxon>
        <taxon>Pezizomycotina</taxon>
        <taxon>Dothideomycetes</taxon>
        <taxon>Pleosporomycetidae</taxon>
        <taxon>Pleosporales</taxon>
        <taxon>Pleosporineae</taxon>
        <taxon>Pleosporaceae</taxon>
        <taxon>Bipolaris</taxon>
    </lineage>
</organism>
<dbReference type="OrthoDB" id="5397557at2759"/>
<dbReference type="PROSITE" id="PS50181">
    <property type="entry name" value="FBOX"/>
    <property type="match status" value="1"/>
</dbReference>
<dbReference type="AlphaFoldDB" id="W6YPA6"/>
<dbReference type="GeneID" id="19148390"/>
<dbReference type="CDD" id="cd09917">
    <property type="entry name" value="F-box_SF"/>
    <property type="match status" value="1"/>
</dbReference>
<feature type="domain" description="F-box" evidence="2">
    <location>
        <begin position="19"/>
        <end position="64"/>
    </location>
</feature>
<dbReference type="InterPro" id="IPR036047">
    <property type="entry name" value="F-box-like_dom_sf"/>
</dbReference>
<dbReference type="EMBL" id="KI964614">
    <property type="protein sequence ID" value="EUC33241.1"/>
    <property type="molecule type" value="Genomic_DNA"/>
</dbReference>
<dbReference type="eggNOG" id="ENOG502T837">
    <property type="taxonomic scope" value="Eukaryota"/>
</dbReference>
<proteinExistence type="predicted"/>
<protein>
    <recommendedName>
        <fullName evidence="2">F-box domain-containing protein</fullName>
    </recommendedName>
</protein>
<evidence type="ECO:0000256" key="1">
    <source>
        <dbReference type="SAM" id="MobiDB-lite"/>
    </source>
</evidence>
<feature type="compositionally biased region" description="Basic and acidic residues" evidence="1">
    <location>
        <begin position="332"/>
        <end position="344"/>
    </location>
</feature>
<dbReference type="KEGG" id="bze:COCCADRAFT_36912"/>
<gene>
    <name evidence="3" type="ORF">COCCADRAFT_36912</name>
</gene>
<name>W6YPA6_COCC2</name>
<feature type="region of interest" description="Disordered" evidence="1">
    <location>
        <begin position="332"/>
        <end position="354"/>
    </location>
</feature>
<dbReference type="Proteomes" id="UP000053841">
    <property type="component" value="Unassembled WGS sequence"/>
</dbReference>
<sequence length="405" mass="47240">MRVVLAYPPWTKALKRNRLFRFSTLPAELQFHVLTFCSASTLFQLMRVSSSFRKEAQKLFWAYSDTYFVIKARWLLDGGYAGYTSNDLDFLAKVQNIQIDCDLGTRQQICLIRNGAKEVQQDRIRHFWEVFHRRCPRAKRVIINQIEVSISTGKGVNCLEKTLQHLVQSSPPGILASASSVQEADVPADIGASDPSTQNLQIAVYQRCPDSSWKKNNLGKHWKAVLVPAKRFSGPVGRIYEIRYRDSLGDMKYWGFWITVVEAVDRYHFDKGRNWPFSCPLKECDVYFQEAGEWTRHALEFHPQGLLAEYCIISFPRGRIRDELVDYRNELSENHTKSEEETRKIQQQWNRTGQEQRDEMKRMWQQQLSNDPAWGTGVEDWSNNRIWQEINQMLQEGEAKLSIES</sequence>
<dbReference type="SUPFAM" id="SSF81383">
    <property type="entry name" value="F-box domain"/>
    <property type="match status" value="1"/>
</dbReference>
<evidence type="ECO:0000259" key="2">
    <source>
        <dbReference type="PROSITE" id="PS50181"/>
    </source>
</evidence>
<dbReference type="PROSITE" id="PS00028">
    <property type="entry name" value="ZINC_FINGER_C2H2_1"/>
    <property type="match status" value="1"/>
</dbReference>
<dbReference type="InterPro" id="IPR001810">
    <property type="entry name" value="F-box_dom"/>
</dbReference>
<dbReference type="RefSeq" id="XP_007712449.1">
    <property type="nucleotide sequence ID" value="XM_007714259.1"/>
</dbReference>